<dbReference type="AlphaFoldDB" id="A0A6P0UPV7"/>
<keyword evidence="2" id="KW-1185">Reference proteome</keyword>
<evidence type="ECO:0000313" key="2">
    <source>
        <dbReference type="Proteomes" id="UP000468581"/>
    </source>
</evidence>
<protein>
    <submittedName>
        <fullName evidence="1">Uncharacterized protein</fullName>
    </submittedName>
</protein>
<organism evidence="1 2">
    <name type="scientific">Leptobacterium flavescens</name>
    <dbReference type="NCBI Taxonomy" id="472055"/>
    <lineage>
        <taxon>Bacteria</taxon>
        <taxon>Pseudomonadati</taxon>
        <taxon>Bacteroidota</taxon>
        <taxon>Flavobacteriia</taxon>
        <taxon>Flavobacteriales</taxon>
        <taxon>Flavobacteriaceae</taxon>
        <taxon>Leptobacterium</taxon>
    </lineage>
</organism>
<dbReference type="RefSeq" id="WP_163607828.1">
    <property type="nucleotide sequence ID" value="NZ_JAABOO010000003.1"/>
</dbReference>
<dbReference type="Proteomes" id="UP000468581">
    <property type="component" value="Unassembled WGS sequence"/>
</dbReference>
<name>A0A6P0UPV7_9FLAO</name>
<proteinExistence type="predicted"/>
<sequence>MKKLILLCYLLTINIILGQNESKQNDLSKAELFSSKSGTLIKKVSIDIGKVEGIELKIIQFTDMISGESLSALRFEKRTINKYSSGTKVASLDIDELDGLIKSIIIIRDNVFGSVPKNYTEINFKSRSGFQAGCFFSRNEWGTFLQIKKHDNKSFVLLKRDDFYKLLELLEIAKKQLT</sequence>
<dbReference type="EMBL" id="JAABOO010000003">
    <property type="protein sequence ID" value="NER14542.1"/>
    <property type="molecule type" value="Genomic_DNA"/>
</dbReference>
<reference evidence="1 2" key="1">
    <citation type="submission" date="2020-01" db="EMBL/GenBank/DDBJ databases">
        <title>Leptobacterium flavescens.</title>
        <authorList>
            <person name="Wang G."/>
        </authorList>
    </citation>
    <scope>NUCLEOTIDE SEQUENCE [LARGE SCALE GENOMIC DNA]</scope>
    <source>
        <strain evidence="1 2">KCTC 22160</strain>
    </source>
</reference>
<gene>
    <name evidence="1" type="ORF">GWK08_13895</name>
</gene>
<accession>A0A6P0UPV7</accession>
<evidence type="ECO:0000313" key="1">
    <source>
        <dbReference type="EMBL" id="NER14542.1"/>
    </source>
</evidence>
<comment type="caution">
    <text evidence="1">The sequence shown here is derived from an EMBL/GenBank/DDBJ whole genome shotgun (WGS) entry which is preliminary data.</text>
</comment>